<keyword evidence="2" id="KW-0812">Transmembrane</keyword>
<keyword evidence="4" id="KW-1185">Reference proteome</keyword>
<keyword evidence="2" id="KW-1133">Transmembrane helix</keyword>
<feature type="compositionally biased region" description="Polar residues" evidence="1">
    <location>
        <begin position="1"/>
        <end position="12"/>
    </location>
</feature>
<protein>
    <recommendedName>
        <fullName evidence="5">DUF4190 domain-containing protein</fullName>
    </recommendedName>
</protein>
<evidence type="ECO:0000313" key="4">
    <source>
        <dbReference type="Proteomes" id="UP001501094"/>
    </source>
</evidence>
<evidence type="ECO:0000313" key="3">
    <source>
        <dbReference type="EMBL" id="GAA1851422.1"/>
    </source>
</evidence>
<evidence type="ECO:0000256" key="2">
    <source>
        <dbReference type="SAM" id="Phobius"/>
    </source>
</evidence>
<keyword evidence="2" id="KW-0472">Membrane</keyword>
<evidence type="ECO:0000256" key="1">
    <source>
        <dbReference type="SAM" id="MobiDB-lite"/>
    </source>
</evidence>
<evidence type="ECO:0008006" key="5">
    <source>
        <dbReference type="Google" id="ProtNLM"/>
    </source>
</evidence>
<name>A0ABN2N5I8_9MICO</name>
<accession>A0ABN2N5I8</accession>
<feature type="transmembrane region" description="Helical" evidence="2">
    <location>
        <begin position="25"/>
        <end position="45"/>
    </location>
</feature>
<dbReference type="Proteomes" id="UP001501094">
    <property type="component" value="Unassembled WGS sequence"/>
</dbReference>
<organism evidence="3 4">
    <name type="scientific">Myceligenerans crystallogenes</name>
    <dbReference type="NCBI Taxonomy" id="316335"/>
    <lineage>
        <taxon>Bacteria</taxon>
        <taxon>Bacillati</taxon>
        <taxon>Actinomycetota</taxon>
        <taxon>Actinomycetes</taxon>
        <taxon>Micrococcales</taxon>
        <taxon>Promicromonosporaceae</taxon>
        <taxon>Myceligenerans</taxon>
    </lineage>
</organism>
<proteinExistence type="predicted"/>
<gene>
    <name evidence="3" type="ORF">GCM10009751_04890</name>
</gene>
<reference evidence="3 4" key="1">
    <citation type="journal article" date="2019" name="Int. J. Syst. Evol. Microbiol.">
        <title>The Global Catalogue of Microorganisms (GCM) 10K type strain sequencing project: providing services to taxonomists for standard genome sequencing and annotation.</title>
        <authorList>
            <consortium name="The Broad Institute Genomics Platform"/>
            <consortium name="The Broad Institute Genome Sequencing Center for Infectious Disease"/>
            <person name="Wu L."/>
            <person name="Ma J."/>
        </authorList>
    </citation>
    <scope>NUCLEOTIDE SEQUENCE [LARGE SCALE GENOMIC DNA]</scope>
    <source>
        <strain evidence="3 4">JCM 14326</strain>
    </source>
</reference>
<sequence length="114" mass="11595">MTYSDAGQQQQPVAGAEDPGKTMGVVGLILAFIAPLIGLIVSIIAQNKSKAAGFQNGLAKGGIIVSIIVMVLAIVATIIMVVLAAQVGTDAMQQVCDAYGPGVHEVQGQSITCE</sequence>
<dbReference type="RefSeq" id="WP_344099144.1">
    <property type="nucleotide sequence ID" value="NZ_BAAANL010000001.1"/>
</dbReference>
<comment type="caution">
    <text evidence="3">The sequence shown here is derived from an EMBL/GenBank/DDBJ whole genome shotgun (WGS) entry which is preliminary data.</text>
</comment>
<feature type="transmembrane region" description="Helical" evidence="2">
    <location>
        <begin position="57"/>
        <end position="85"/>
    </location>
</feature>
<feature type="region of interest" description="Disordered" evidence="1">
    <location>
        <begin position="1"/>
        <end position="20"/>
    </location>
</feature>
<dbReference type="EMBL" id="BAAANL010000001">
    <property type="protein sequence ID" value="GAA1851422.1"/>
    <property type="molecule type" value="Genomic_DNA"/>
</dbReference>